<proteinExistence type="inferred from homology"/>
<reference evidence="7 8" key="1">
    <citation type="submission" date="2016-03" db="EMBL/GenBank/DDBJ databases">
        <authorList>
            <person name="Ploux O."/>
        </authorList>
    </citation>
    <scope>NUCLEOTIDE SEQUENCE [LARGE SCALE GENOMIC DNA]</scope>
    <source>
        <strain evidence="7 8">UAMH 11012</strain>
    </source>
</reference>
<dbReference type="GO" id="GO:0030527">
    <property type="term" value="F:structural constituent of chromatin"/>
    <property type="evidence" value="ECO:0007669"/>
    <property type="project" value="InterPro"/>
</dbReference>
<evidence type="ECO:0000256" key="4">
    <source>
        <dbReference type="ARBA" id="ARBA00023269"/>
    </source>
</evidence>
<dbReference type="AlphaFoldDB" id="A0A1L7WE59"/>
<gene>
    <name evidence="7" type="ORF">PAC_00936</name>
</gene>
<protein>
    <recommendedName>
        <fullName evidence="6">Core Histone H2A/H2B/H3 domain-containing protein</fullName>
    </recommendedName>
</protein>
<keyword evidence="5" id="KW-0812">Transmembrane</keyword>
<dbReference type="SUPFAM" id="SSF47113">
    <property type="entry name" value="Histone-fold"/>
    <property type="match status" value="1"/>
</dbReference>
<dbReference type="STRING" id="576137.A0A1L7WE59"/>
<dbReference type="EMBL" id="FJOG01000001">
    <property type="protein sequence ID" value="CZR51061.1"/>
    <property type="molecule type" value="Genomic_DNA"/>
</dbReference>
<evidence type="ECO:0000259" key="6">
    <source>
        <dbReference type="Pfam" id="PF00125"/>
    </source>
</evidence>
<keyword evidence="5" id="KW-0472">Membrane</keyword>
<dbReference type="SMART" id="SM00428">
    <property type="entry name" value="H3"/>
    <property type="match status" value="1"/>
</dbReference>
<evidence type="ECO:0000256" key="5">
    <source>
        <dbReference type="SAM" id="Phobius"/>
    </source>
</evidence>
<comment type="subcellular location">
    <subcellularLocation>
        <location evidence="1">Chromosome</location>
    </subcellularLocation>
</comment>
<feature type="transmembrane region" description="Helical" evidence="5">
    <location>
        <begin position="225"/>
        <end position="246"/>
    </location>
</feature>
<dbReference type="Pfam" id="PF00125">
    <property type="entry name" value="Histone"/>
    <property type="match status" value="1"/>
</dbReference>
<dbReference type="PANTHER" id="PTHR11426">
    <property type="entry name" value="HISTONE H3"/>
    <property type="match status" value="1"/>
</dbReference>
<keyword evidence="5" id="KW-1133">Transmembrane helix</keyword>
<dbReference type="Proteomes" id="UP000184330">
    <property type="component" value="Unassembled WGS sequence"/>
</dbReference>
<accession>A0A1L7WE59</accession>
<dbReference type="GO" id="GO:0000786">
    <property type="term" value="C:nucleosome"/>
    <property type="evidence" value="ECO:0007669"/>
    <property type="project" value="UniProtKB-KW"/>
</dbReference>
<keyword evidence="4" id="KW-0238">DNA-binding</keyword>
<evidence type="ECO:0000313" key="8">
    <source>
        <dbReference type="Proteomes" id="UP000184330"/>
    </source>
</evidence>
<name>A0A1L7WE59_9HELO</name>
<keyword evidence="3" id="KW-0158">Chromosome</keyword>
<evidence type="ECO:0000256" key="1">
    <source>
        <dbReference type="ARBA" id="ARBA00004286"/>
    </source>
</evidence>
<dbReference type="PRINTS" id="PR00622">
    <property type="entry name" value="HISTONEH3"/>
</dbReference>
<dbReference type="InterPro" id="IPR009072">
    <property type="entry name" value="Histone-fold"/>
</dbReference>
<dbReference type="GO" id="GO:0046982">
    <property type="term" value="F:protein heterodimerization activity"/>
    <property type="evidence" value="ECO:0007669"/>
    <property type="project" value="InterPro"/>
</dbReference>
<keyword evidence="8" id="KW-1185">Reference proteome</keyword>
<dbReference type="GO" id="GO:0003677">
    <property type="term" value="F:DNA binding"/>
    <property type="evidence" value="ECO:0007669"/>
    <property type="project" value="InterPro"/>
</dbReference>
<organism evidence="7 8">
    <name type="scientific">Phialocephala subalpina</name>
    <dbReference type="NCBI Taxonomy" id="576137"/>
    <lineage>
        <taxon>Eukaryota</taxon>
        <taxon>Fungi</taxon>
        <taxon>Dikarya</taxon>
        <taxon>Ascomycota</taxon>
        <taxon>Pezizomycotina</taxon>
        <taxon>Leotiomycetes</taxon>
        <taxon>Helotiales</taxon>
        <taxon>Mollisiaceae</taxon>
        <taxon>Phialocephala</taxon>
        <taxon>Phialocephala fortinii species complex</taxon>
    </lineage>
</organism>
<evidence type="ECO:0000256" key="2">
    <source>
        <dbReference type="ARBA" id="ARBA00010343"/>
    </source>
</evidence>
<comment type="similarity">
    <text evidence="2">Belongs to the histone H3 family.</text>
</comment>
<evidence type="ECO:0000313" key="7">
    <source>
        <dbReference type="EMBL" id="CZR51061.1"/>
    </source>
</evidence>
<evidence type="ECO:0000256" key="3">
    <source>
        <dbReference type="ARBA" id="ARBA00022454"/>
    </source>
</evidence>
<keyword evidence="4" id="KW-0544">Nucleosome core</keyword>
<dbReference type="InterPro" id="IPR007125">
    <property type="entry name" value="H2A/H2B/H3"/>
</dbReference>
<dbReference type="Gene3D" id="1.10.20.10">
    <property type="entry name" value="Histone, subunit A"/>
    <property type="match status" value="1"/>
</dbReference>
<dbReference type="InterPro" id="IPR000164">
    <property type="entry name" value="Histone_H3/CENP-A"/>
</dbReference>
<sequence>MGYHHNASYRMRWRMGMLLHGLQSFGWVYCRHIAEGFAVAEPVAAGSTIHARFDRLSSVFVKYQKSTVLLIRKLPFQRVVREIAQDFKSDLRFQSSTIGALQESVEAYLVNLCEDTKLCASCLILEDDQMACSDSNFANETQLDMRSSPAPSESSIVPHFTRSYKRRVDDEKLAAYQATIEKTVRKAELDLIERSHEKIATMVDTTCNRGETISMKFLDRLDTILCLKFPIAIGILFVFGIAGLVFKHAACKAIDSFFGN</sequence>
<feature type="domain" description="Core Histone H2A/H2B/H3" evidence="6">
    <location>
        <begin position="62"/>
        <end position="120"/>
    </location>
</feature>